<dbReference type="Gene3D" id="3.40.50.300">
    <property type="entry name" value="P-loop containing nucleotide triphosphate hydrolases"/>
    <property type="match status" value="1"/>
</dbReference>
<dbReference type="CDD" id="cd03214">
    <property type="entry name" value="ABC_Iron-Siderophores_B12_Hemin"/>
    <property type="match status" value="1"/>
</dbReference>
<dbReference type="PANTHER" id="PTHR42794">
    <property type="entry name" value="HEMIN IMPORT ATP-BINDING PROTEIN HMUV"/>
    <property type="match status" value="1"/>
</dbReference>
<evidence type="ECO:0000256" key="4">
    <source>
        <dbReference type="ARBA" id="ARBA00022967"/>
    </source>
</evidence>
<evidence type="ECO:0000256" key="3">
    <source>
        <dbReference type="ARBA" id="ARBA00022840"/>
    </source>
</evidence>
<comment type="caution">
    <text evidence="6">The sequence shown here is derived from an EMBL/GenBank/DDBJ whole genome shotgun (WGS) entry which is preliminary data.</text>
</comment>
<dbReference type="PROSITE" id="PS50893">
    <property type="entry name" value="ABC_TRANSPORTER_2"/>
    <property type="match status" value="1"/>
</dbReference>
<dbReference type="SUPFAM" id="SSF52540">
    <property type="entry name" value="P-loop containing nucleoside triphosphate hydrolases"/>
    <property type="match status" value="1"/>
</dbReference>
<dbReference type="RefSeq" id="WP_246019089.1">
    <property type="nucleotide sequence ID" value="NZ_RBXO01000001.1"/>
</dbReference>
<keyword evidence="4" id="KW-1278">Translocase</keyword>
<proteinExistence type="predicted"/>
<keyword evidence="3 6" id="KW-0067">ATP-binding</keyword>
<dbReference type="SMART" id="SM00382">
    <property type="entry name" value="AAA"/>
    <property type="match status" value="1"/>
</dbReference>
<dbReference type="PANTHER" id="PTHR42794:SF1">
    <property type="entry name" value="HEMIN IMPORT ATP-BINDING PROTEIN HMUV"/>
    <property type="match status" value="1"/>
</dbReference>
<gene>
    <name evidence="6" type="ORF">C8E97_4548</name>
</gene>
<evidence type="ECO:0000256" key="1">
    <source>
        <dbReference type="ARBA" id="ARBA00022448"/>
    </source>
</evidence>
<feature type="domain" description="ABC transporter" evidence="5">
    <location>
        <begin position="4"/>
        <end position="240"/>
    </location>
</feature>
<name>A0A495W432_9PSEU</name>
<reference evidence="6 7" key="1">
    <citation type="submission" date="2018-10" db="EMBL/GenBank/DDBJ databases">
        <title>Sequencing the genomes of 1000 actinobacteria strains.</title>
        <authorList>
            <person name="Klenk H.-P."/>
        </authorList>
    </citation>
    <scope>NUCLEOTIDE SEQUENCE [LARGE SCALE GENOMIC DNA]</scope>
    <source>
        <strain evidence="6 7">DSM 43800</strain>
    </source>
</reference>
<dbReference type="GO" id="GO:0005524">
    <property type="term" value="F:ATP binding"/>
    <property type="evidence" value="ECO:0007669"/>
    <property type="project" value="UniProtKB-KW"/>
</dbReference>
<dbReference type="FunFam" id="3.40.50.300:FF:000134">
    <property type="entry name" value="Iron-enterobactin ABC transporter ATP-binding protein"/>
    <property type="match status" value="1"/>
</dbReference>
<organism evidence="6 7">
    <name type="scientific">Saccharothrix australiensis</name>
    <dbReference type="NCBI Taxonomy" id="2072"/>
    <lineage>
        <taxon>Bacteria</taxon>
        <taxon>Bacillati</taxon>
        <taxon>Actinomycetota</taxon>
        <taxon>Actinomycetes</taxon>
        <taxon>Pseudonocardiales</taxon>
        <taxon>Pseudonocardiaceae</taxon>
        <taxon>Saccharothrix</taxon>
    </lineage>
</organism>
<dbReference type="Pfam" id="PF00005">
    <property type="entry name" value="ABC_tran"/>
    <property type="match status" value="1"/>
</dbReference>
<dbReference type="InterPro" id="IPR003593">
    <property type="entry name" value="AAA+_ATPase"/>
</dbReference>
<accession>A0A495W432</accession>
<dbReference type="InterPro" id="IPR017871">
    <property type="entry name" value="ABC_transporter-like_CS"/>
</dbReference>
<evidence type="ECO:0000313" key="7">
    <source>
        <dbReference type="Proteomes" id="UP000282084"/>
    </source>
</evidence>
<sequence>MTPLRAEGVRVRFGGRTVLDGVDLAVRAGEWVSLLGQNGSGKTTLLRVLAGLLRPAEGGVRLDGVPMAGLPRRRIARRIALLPQATPYVQGLTVRQFVRQGRYAARGPLGMLGDTDDAPVRDALRDTGVAEWADTPVERLSGGQRQRVRLALALAQDAPVLLLDEPTTYLDIRHQFDVLDLVRALQRDRGLTVVSVLHDLSQAARYSDRVVALRDGVVHADGPPADVVDAALLRDVYGVAGQVLWITTNGVLKMVVVPD</sequence>
<dbReference type="Proteomes" id="UP000282084">
    <property type="component" value="Unassembled WGS sequence"/>
</dbReference>
<evidence type="ECO:0000313" key="6">
    <source>
        <dbReference type="EMBL" id="RKT55860.1"/>
    </source>
</evidence>
<evidence type="ECO:0000259" key="5">
    <source>
        <dbReference type="PROSITE" id="PS50893"/>
    </source>
</evidence>
<dbReference type="InterPro" id="IPR003439">
    <property type="entry name" value="ABC_transporter-like_ATP-bd"/>
</dbReference>
<evidence type="ECO:0000256" key="2">
    <source>
        <dbReference type="ARBA" id="ARBA00022741"/>
    </source>
</evidence>
<dbReference type="PROSITE" id="PS00211">
    <property type="entry name" value="ABC_TRANSPORTER_1"/>
    <property type="match status" value="1"/>
</dbReference>
<dbReference type="GO" id="GO:0016887">
    <property type="term" value="F:ATP hydrolysis activity"/>
    <property type="evidence" value="ECO:0007669"/>
    <property type="project" value="InterPro"/>
</dbReference>
<protein>
    <submittedName>
        <fullName evidence="6">Iron complex transport system ATP-binding protein</fullName>
    </submittedName>
</protein>
<dbReference type="EMBL" id="RBXO01000001">
    <property type="protein sequence ID" value="RKT55860.1"/>
    <property type="molecule type" value="Genomic_DNA"/>
</dbReference>
<keyword evidence="1" id="KW-0813">Transport</keyword>
<keyword evidence="2" id="KW-0547">Nucleotide-binding</keyword>
<dbReference type="AlphaFoldDB" id="A0A495W432"/>
<dbReference type="InterPro" id="IPR027417">
    <property type="entry name" value="P-loop_NTPase"/>
</dbReference>
<keyword evidence="7" id="KW-1185">Reference proteome</keyword>